<dbReference type="EMBL" id="AFPW01000019">
    <property type="protein sequence ID" value="EGQ14651.1"/>
    <property type="molecule type" value="Genomic_DNA"/>
</dbReference>
<evidence type="ECO:0000313" key="1">
    <source>
        <dbReference type="EMBL" id="AGB28766.1"/>
    </source>
</evidence>
<dbReference type="STRING" id="908937.Prede_1453"/>
<dbReference type="RefSeq" id="WP_005845455.1">
    <property type="nucleotide sequence ID" value="NC_019960.1"/>
</dbReference>
<dbReference type="Proteomes" id="UP000010862">
    <property type="component" value="Chromosome 1"/>
</dbReference>
<proteinExistence type="predicted"/>
<reference evidence="4" key="3">
    <citation type="submission" date="2012-02" db="EMBL/GenBank/DDBJ databases">
        <title>Complete sequence of chromosome 1 of Prevotella dentalis DSM 3688.</title>
        <authorList>
            <person name="Lucas S."/>
            <person name="Copeland A."/>
            <person name="Lapidus A."/>
            <person name="Glavina del Rio T."/>
            <person name="Dalin E."/>
            <person name="Tice H."/>
            <person name="Bruce D."/>
            <person name="Goodwin L."/>
            <person name="Pitluck S."/>
            <person name="Peters L."/>
            <person name="Mikhailova N."/>
            <person name="Chertkov O."/>
            <person name="Kyrpides N."/>
            <person name="Mavromatis K."/>
            <person name="Ivanova N."/>
            <person name="Brettin T."/>
            <person name="Detter J.C."/>
            <person name="Han C."/>
            <person name="Larimer F."/>
            <person name="Land M."/>
            <person name="Hauser L."/>
            <person name="Markowitz V."/>
            <person name="Cheng J.-F."/>
            <person name="Hugenholtz P."/>
            <person name="Woyke T."/>
            <person name="Wu D."/>
            <person name="Gronow S."/>
            <person name="Wellnitz S."/>
            <person name="Brambilla E."/>
            <person name="Klenk H.-P."/>
            <person name="Eisen J.A."/>
        </authorList>
    </citation>
    <scope>NUCLEOTIDE SEQUENCE [LARGE SCALE GENOMIC DNA]</scope>
    <source>
        <strain evidence="4">ATCC 49559 / DSM 3688 / JCM 13448 / NCTC 12043 / ES 2772</strain>
    </source>
</reference>
<dbReference type="PATRIC" id="fig|908937.9.peg.1524"/>
<evidence type="ECO:0000313" key="2">
    <source>
        <dbReference type="EMBL" id="EGQ14651.1"/>
    </source>
</evidence>
<dbReference type="AlphaFoldDB" id="F9D3A0"/>
<keyword evidence="4" id="KW-1185">Reference proteome</keyword>
<evidence type="ECO:0000313" key="3">
    <source>
        <dbReference type="Proteomes" id="UP000007820"/>
    </source>
</evidence>
<dbReference type="KEGG" id="pdt:Prede_1453"/>
<dbReference type="Proteomes" id="UP000007820">
    <property type="component" value="Unassembled WGS sequence"/>
</dbReference>
<evidence type="ECO:0000313" key="4">
    <source>
        <dbReference type="Proteomes" id="UP000010862"/>
    </source>
</evidence>
<reference evidence="1" key="2">
    <citation type="submission" date="2012-02" db="EMBL/GenBank/DDBJ databases">
        <title>Complete sequence of chromosome 1 of Prevotella dentalis DSM 3688.</title>
        <authorList>
            <consortium name="US DOE Joint Genome Institute (JGI-PGF)"/>
            <person name="Lucas S."/>
            <person name="Copeland A."/>
            <person name="Lapidus A."/>
            <person name="Glavina del Rio T."/>
            <person name="Dalin E."/>
            <person name="Tice H."/>
            <person name="Bruce D."/>
            <person name="Goodwin L."/>
            <person name="Pitluck S."/>
            <person name="Peters L."/>
            <person name="Mikhailova N."/>
            <person name="Chertkov O."/>
            <person name="Kyrpides N."/>
            <person name="Mavromatis K."/>
            <person name="Ivanova N."/>
            <person name="Brettin T."/>
            <person name="Detter J.C."/>
            <person name="Han C."/>
            <person name="Larimer F."/>
            <person name="Land M."/>
            <person name="Hauser L."/>
            <person name="Markowitz V."/>
            <person name="Cheng J.-F."/>
            <person name="Hugenholtz P."/>
            <person name="Woyke T."/>
            <person name="Wu D."/>
            <person name="Gronow S."/>
            <person name="Wellnitz S."/>
            <person name="Brambilla E."/>
            <person name="Klenk H.-P."/>
            <person name="Eisen J.A."/>
        </authorList>
    </citation>
    <scope>NUCLEOTIDE SEQUENCE</scope>
    <source>
        <strain evidence="1">DSM 3688</strain>
    </source>
</reference>
<accession>F9D3A0</accession>
<name>F9D3A0_PREDD</name>
<sequence>MKTGDRVLISPDLTNRPAWSKATIIKVEESLFAGTVISAKTDDGTIYFGYKDLFKPHTEEACTH</sequence>
<protein>
    <submittedName>
        <fullName evidence="2">Transcriptional regulator</fullName>
    </submittedName>
</protein>
<dbReference type="eggNOG" id="ENOG5033G0S">
    <property type="taxonomic scope" value="Bacteria"/>
</dbReference>
<gene>
    <name evidence="1" type="ordered locus">Prede_1453</name>
    <name evidence="2" type="ORF">HMPREF9136_1328</name>
</gene>
<dbReference type="HOGENOM" id="CLU_200300_1_0_10"/>
<organism evidence="2 3">
    <name type="scientific">Prevotella dentalis (strain ATCC 49559 / DSM 3688 / JCM 13448 / NCTC 12043 / ES 2772)</name>
    <name type="common">Mitsuokella dentalis</name>
    <dbReference type="NCBI Taxonomy" id="908937"/>
    <lineage>
        <taxon>Bacteria</taxon>
        <taxon>Pseudomonadati</taxon>
        <taxon>Bacteroidota</taxon>
        <taxon>Bacteroidia</taxon>
        <taxon>Bacteroidales</taxon>
        <taxon>Prevotellaceae</taxon>
        <taxon>Prevotella</taxon>
    </lineage>
</organism>
<reference evidence="2 3" key="1">
    <citation type="submission" date="2011-04" db="EMBL/GenBank/DDBJ databases">
        <authorList>
            <person name="Muzny D."/>
            <person name="Qin X."/>
            <person name="Deng J."/>
            <person name="Jiang H."/>
            <person name="Liu Y."/>
            <person name="Qu J."/>
            <person name="Song X.-Z."/>
            <person name="Zhang L."/>
            <person name="Thornton R."/>
            <person name="Coyle M."/>
            <person name="Francisco L."/>
            <person name="Jackson L."/>
            <person name="Javaid M."/>
            <person name="Korchina V."/>
            <person name="Kovar C."/>
            <person name="Mata R."/>
            <person name="Mathew T."/>
            <person name="Ngo R."/>
            <person name="Nguyen L."/>
            <person name="Nguyen N."/>
            <person name="Okwuonu G."/>
            <person name="Ongeri F."/>
            <person name="Pham C."/>
            <person name="Simmons D."/>
            <person name="Wilczek-Boney K."/>
            <person name="Hale W."/>
            <person name="Jakkamsetti A."/>
            <person name="Pham P."/>
            <person name="Ruth R."/>
            <person name="San Lucas F."/>
            <person name="Warren J."/>
            <person name="Zhang J."/>
            <person name="Zhao Z."/>
            <person name="Zhou C."/>
            <person name="Zhu D."/>
            <person name="Lee S."/>
            <person name="Bess C."/>
            <person name="Blankenburg K."/>
            <person name="Forbes L."/>
            <person name="Fu Q."/>
            <person name="Gubbala S."/>
            <person name="Hirani K."/>
            <person name="Jayaseelan J.C."/>
            <person name="Lara F."/>
            <person name="Munidasa M."/>
            <person name="Palculict T."/>
            <person name="Patil S."/>
            <person name="Pu L.-L."/>
            <person name="Saada N."/>
            <person name="Tang L."/>
            <person name="Weissenberger G."/>
            <person name="Zhu Y."/>
            <person name="Hemphill L."/>
            <person name="Shang Y."/>
            <person name="Youmans B."/>
            <person name="Ayvaz T."/>
            <person name="Ross M."/>
            <person name="Santibanez J."/>
            <person name="Aqrawi P."/>
            <person name="Gross S."/>
            <person name="Joshi V."/>
            <person name="Fowler G."/>
            <person name="Nazareth L."/>
            <person name="Reid J."/>
            <person name="Worley K."/>
            <person name="Petrosino J."/>
            <person name="Highlander S."/>
            <person name="Gibbs R."/>
        </authorList>
    </citation>
    <scope>NUCLEOTIDE SEQUENCE [LARGE SCALE GENOMIC DNA]</scope>
    <source>
        <strain evidence="2 3">DSM 3688</strain>
    </source>
</reference>
<dbReference type="OrthoDB" id="1452891at2"/>
<dbReference type="EMBL" id="CP003368">
    <property type="protein sequence ID" value="AGB28766.1"/>
    <property type="molecule type" value="Genomic_DNA"/>
</dbReference>